<sequence length="252" mass="29867">MEDRIMPIRNMVTAKKSQKMEWLSDLHCHMLPCIDDGAFSIEMAYEMLEMSALQGVKQIVFTPHFDVDRQNLHEFLKARQRSFESIQACIDRLGIKAQLDAEIYFRSHMAWEEVQQLCFENTPYFLVELSVLNEPVGLNEWIREAVSKGWIPLIAHVERYRYIKENPEILKEWIHSGAYIQSNAGWFLKSRHNKKIFKKYMENGWIDCISSDAHDIRYRMPNLQKAYQKLDSVSKEKLRIQGNMIFEGKTWK</sequence>
<evidence type="ECO:0000256" key="3">
    <source>
        <dbReference type="ARBA" id="ARBA00022801"/>
    </source>
</evidence>
<dbReference type="PIRSF" id="PIRSF016557">
    <property type="entry name" value="Caps_synth_CpsB"/>
    <property type="match status" value="1"/>
</dbReference>
<dbReference type="Pfam" id="PF19567">
    <property type="entry name" value="CpsB_CapC"/>
    <property type="match status" value="1"/>
</dbReference>
<evidence type="ECO:0000256" key="5">
    <source>
        <dbReference type="ARBA" id="ARBA00051722"/>
    </source>
</evidence>
<dbReference type="GO" id="GO:0030145">
    <property type="term" value="F:manganese ion binding"/>
    <property type="evidence" value="ECO:0007669"/>
    <property type="project" value="InterPro"/>
</dbReference>
<dbReference type="SUPFAM" id="SSF89550">
    <property type="entry name" value="PHP domain-like"/>
    <property type="match status" value="1"/>
</dbReference>
<organism evidence="6 7">
    <name type="scientific">Faecalicoccus pleomorphus</name>
    <dbReference type="NCBI Taxonomy" id="1323"/>
    <lineage>
        <taxon>Bacteria</taxon>
        <taxon>Bacillati</taxon>
        <taxon>Bacillota</taxon>
        <taxon>Erysipelotrichia</taxon>
        <taxon>Erysipelotrichales</taxon>
        <taxon>Erysipelotrichaceae</taxon>
        <taxon>Faecalicoccus</taxon>
    </lineage>
</organism>
<dbReference type="InterPro" id="IPR016195">
    <property type="entry name" value="Pol/histidinol_Pase-like"/>
</dbReference>
<dbReference type="GO" id="GO:0004725">
    <property type="term" value="F:protein tyrosine phosphatase activity"/>
    <property type="evidence" value="ECO:0007669"/>
    <property type="project" value="UniProtKB-EC"/>
</dbReference>
<name>A0AAW6CV38_9FIRM</name>
<dbReference type="Gene3D" id="3.20.20.140">
    <property type="entry name" value="Metal-dependent hydrolases"/>
    <property type="match status" value="1"/>
</dbReference>
<reference evidence="6" key="1">
    <citation type="submission" date="2023-01" db="EMBL/GenBank/DDBJ databases">
        <title>Human gut microbiome strain richness.</title>
        <authorList>
            <person name="Chen-Liaw A."/>
        </authorList>
    </citation>
    <scope>NUCLEOTIDE SEQUENCE</scope>
    <source>
        <strain evidence="6">D8_m1001271B151109d0_201107</strain>
    </source>
</reference>
<evidence type="ECO:0000313" key="7">
    <source>
        <dbReference type="Proteomes" id="UP001212981"/>
    </source>
</evidence>
<evidence type="ECO:0000256" key="2">
    <source>
        <dbReference type="ARBA" id="ARBA00013064"/>
    </source>
</evidence>
<dbReference type="PANTHER" id="PTHR39181:SF1">
    <property type="entry name" value="TYROSINE-PROTEIN PHOSPHATASE YWQE"/>
    <property type="match status" value="1"/>
</dbReference>
<dbReference type="EMBL" id="JAQLXO010000001">
    <property type="protein sequence ID" value="MDB7981512.1"/>
    <property type="molecule type" value="Genomic_DNA"/>
</dbReference>
<dbReference type="Proteomes" id="UP001212981">
    <property type="component" value="Unassembled WGS sequence"/>
</dbReference>
<dbReference type="RefSeq" id="WP_272000824.1">
    <property type="nucleotide sequence ID" value="NZ_JAQLXO010000001.1"/>
</dbReference>
<evidence type="ECO:0000313" key="6">
    <source>
        <dbReference type="EMBL" id="MDB7981512.1"/>
    </source>
</evidence>
<comment type="caution">
    <text evidence="6">The sequence shown here is derived from an EMBL/GenBank/DDBJ whole genome shotgun (WGS) entry which is preliminary data.</text>
</comment>
<keyword evidence="4" id="KW-0904">Protein phosphatase</keyword>
<comment type="catalytic activity">
    <reaction evidence="5">
        <text>O-phospho-L-tyrosyl-[protein] + H2O = L-tyrosyl-[protein] + phosphate</text>
        <dbReference type="Rhea" id="RHEA:10684"/>
        <dbReference type="Rhea" id="RHEA-COMP:10136"/>
        <dbReference type="Rhea" id="RHEA-COMP:20101"/>
        <dbReference type="ChEBI" id="CHEBI:15377"/>
        <dbReference type="ChEBI" id="CHEBI:43474"/>
        <dbReference type="ChEBI" id="CHEBI:46858"/>
        <dbReference type="ChEBI" id="CHEBI:61978"/>
        <dbReference type="EC" id="3.1.3.48"/>
    </reaction>
</comment>
<gene>
    <name evidence="6" type="ORF">PND82_01610</name>
</gene>
<dbReference type="InterPro" id="IPR016667">
    <property type="entry name" value="Caps_polysacc_synth_CpsB/CapC"/>
</dbReference>
<proteinExistence type="inferred from homology"/>
<dbReference type="PANTHER" id="PTHR39181">
    <property type="entry name" value="TYROSINE-PROTEIN PHOSPHATASE YWQE"/>
    <property type="match status" value="1"/>
</dbReference>
<accession>A0AAW6CV38</accession>
<dbReference type="AlphaFoldDB" id="A0AAW6CV38"/>
<keyword evidence="3" id="KW-0378">Hydrolase</keyword>
<protein>
    <recommendedName>
        <fullName evidence="2">protein-tyrosine-phosphatase</fullName>
        <ecNumber evidence="2">3.1.3.48</ecNumber>
    </recommendedName>
</protein>
<dbReference type="EC" id="3.1.3.48" evidence="2"/>
<comment type="similarity">
    <text evidence="1">Belongs to the metallo-dependent hydrolases superfamily. CpsB/CapC family.</text>
</comment>
<evidence type="ECO:0000256" key="1">
    <source>
        <dbReference type="ARBA" id="ARBA00005750"/>
    </source>
</evidence>
<evidence type="ECO:0000256" key="4">
    <source>
        <dbReference type="ARBA" id="ARBA00022912"/>
    </source>
</evidence>